<dbReference type="EMBL" id="KN729373">
    <property type="protein sequence ID" value="KIH62354.1"/>
    <property type="molecule type" value="Genomic_DNA"/>
</dbReference>
<sequence length="118" mass="13703">MCHSVTHSSGAVALTIGIVLGYLYFIIFNYAFQNCDKLVDAIYTSELWLESCYDILMAAFSGLSLVYILQRRYYGAINTNLDKELCQRKELESYWCPVMRRNYECTPSDDLHGTQKMW</sequence>
<keyword evidence="1" id="KW-0812">Transmembrane</keyword>
<feature type="transmembrane region" description="Helical" evidence="1">
    <location>
        <begin position="47"/>
        <end position="69"/>
    </location>
</feature>
<reference evidence="2 3" key="1">
    <citation type="submission" date="2013-12" db="EMBL/GenBank/DDBJ databases">
        <title>Draft genome of the parsitic nematode Ancylostoma duodenale.</title>
        <authorList>
            <person name="Mitreva M."/>
        </authorList>
    </citation>
    <scope>NUCLEOTIDE SEQUENCE [LARGE SCALE GENOMIC DNA]</scope>
    <source>
        <strain evidence="2 3">Zhejiang</strain>
    </source>
</reference>
<proteinExistence type="predicted"/>
<dbReference type="Proteomes" id="UP000054047">
    <property type="component" value="Unassembled WGS sequence"/>
</dbReference>
<accession>A0A0C2GTR2</accession>
<feature type="transmembrane region" description="Helical" evidence="1">
    <location>
        <begin position="12"/>
        <end position="32"/>
    </location>
</feature>
<keyword evidence="1" id="KW-1133">Transmembrane helix</keyword>
<keyword evidence="1" id="KW-0472">Membrane</keyword>
<evidence type="ECO:0000313" key="2">
    <source>
        <dbReference type="EMBL" id="KIH62354.1"/>
    </source>
</evidence>
<gene>
    <name evidence="2" type="ORF">ANCDUO_07365</name>
</gene>
<protein>
    <submittedName>
        <fullName evidence="2">Uncharacterized protein</fullName>
    </submittedName>
</protein>
<dbReference type="AlphaFoldDB" id="A0A0C2GTR2"/>
<name>A0A0C2GTR2_9BILA</name>
<organism evidence="2 3">
    <name type="scientific">Ancylostoma duodenale</name>
    <dbReference type="NCBI Taxonomy" id="51022"/>
    <lineage>
        <taxon>Eukaryota</taxon>
        <taxon>Metazoa</taxon>
        <taxon>Ecdysozoa</taxon>
        <taxon>Nematoda</taxon>
        <taxon>Chromadorea</taxon>
        <taxon>Rhabditida</taxon>
        <taxon>Rhabditina</taxon>
        <taxon>Rhabditomorpha</taxon>
        <taxon>Strongyloidea</taxon>
        <taxon>Ancylostomatidae</taxon>
        <taxon>Ancylostomatinae</taxon>
        <taxon>Ancylostoma</taxon>
    </lineage>
</organism>
<evidence type="ECO:0000313" key="3">
    <source>
        <dbReference type="Proteomes" id="UP000054047"/>
    </source>
</evidence>
<dbReference type="OrthoDB" id="5860560at2759"/>
<evidence type="ECO:0000256" key="1">
    <source>
        <dbReference type="SAM" id="Phobius"/>
    </source>
</evidence>
<keyword evidence="3" id="KW-1185">Reference proteome</keyword>